<gene>
    <name evidence="3" type="ORF">ABU614_21135</name>
    <name evidence="2" type="ORF">V2J18_14650</name>
</gene>
<dbReference type="RefSeq" id="WP_141233616.1">
    <property type="nucleotide sequence ID" value="NZ_CP159925.1"/>
</dbReference>
<name>A0AAU8MT16_9GAMM</name>
<keyword evidence="4" id="KW-1185">Reference proteome</keyword>
<accession>A0AAU8MT16</accession>
<evidence type="ECO:0000256" key="1">
    <source>
        <dbReference type="SAM" id="SignalP"/>
    </source>
</evidence>
<sequence>MTYRNALRALGLSGLLLLLPVAQADPVEGEIVTQTRCEDRGWAYEIVTMKYRWTGGQWVYLSQSSYYSESCPPIE</sequence>
<evidence type="ECO:0000313" key="3">
    <source>
        <dbReference type="EMBL" id="XCO74836.1"/>
    </source>
</evidence>
<organism evidence="3">
    <name type="scientific">Lysobacter firmicutimachus</name>
    <dbReference type="NCBI Taxonomy" id="1792846"/>
    <lineage>
        <taxon>Bacteria</taxon>
        <taxon>Pseudomonadati</taxon>
        <taxon>Pseudomonadota</taxon>
        <taxon>Gammaproteobacteria</taxon>
        <taxon>Lysobacterales</taxon>
        <taxon>Lysobacteraceae</taxon>
        <taxon>Lysobacter</taxon>
    </lineage>
</organism>
<evidence type="ECO:0000313" key="2">
    <source>
        <dbReference type="EMBL" id="MEI2455913.1"/>
    </source>
</evidence>
<dbReference type="AlphaFoldDB" id="A0AAU8MT16"/>
<feature type="chain" id="PRO_5043795747" evidence="1">
    <location>
        <begin position="25"/>
        <end position="75"/>
    </location>
</feature>
<reference evidence="3" key="2">
    <citation type="submission" date="2024-06" db="EMBL/GenBank/DDBJ databases">
        <authorList>
            <person name="Li S."/>
        </authorList>
    </citation>
    <scope>NUCLEOTIDE SEQUENCE</scope>
    <source>
        <strain evidence="3">SR10</strain>
    </source>
</reference>
<dbReference type="EMBL" id="JBANDL010000002">
    <property type="protein sequence ID" value="MEI2455913.1"/>
    <property type="molecule type" value="Genomic_DNA"/>
</dbReference>
<proteinExistence type="predicted"/>
<reference evidence="2 4" key="1">
    <citation type="submission" date="2024-02" db="EMBL/GenBank/DDBJ databases">
        <title>Lysobacter Genome Sequencing and Mining.</title>
        <authorList>
            <person name="Bierman J."/>
            <person name="Walker M.C."/>
        </authorList>
    </citation>
    <scope>NUCLEOTIDE SEQUENCE [LARGE SCALE GENOMIC DNA]</scope>
    <source>
        <strain evidence="2 4">PB6250</strain>
    </source>
</reference>
<keyword evidence="1" id="KW-0732">Signal</keyword>
<feature type="signal peptide" evidence="1">
    <location>
        <begin position="1"/>
        <end position="24"/>
    </location>
</feature>
<protein>
    <submittedName>
        <fullName evidence="3">Uncharacterized protein</fullName>
    </submittedName>
</protein>
<dbReference type="Proteomes" id="UP001387215">
    <property type="component" value="Unassembled WGS sequence"/>
</dbReference>
<evidence type="ECO:0000313" key="4">
    <source>
        <dbReference type="Proteomes" id="UP001387215"/>
    </source>
</evidence>
<dbReference type="EMBL" id="CP159925">
    <property type="protein sequence ID" value="XCO74836.1"/>
    <property type="molecule type" value="Genomic_DNA"/>
</dbReference>